<evidence type="ECO:0000256" key="2">
    <source>
        <dbReference type="ARBA" id="ARBA00022723"/>
    </source>
</evidence>
<dbReference type="EMBL" id="LLZS01000009">
    <property type="protein sequence ID" value="KUR70465.1"/>
    <property type="molecule type" value="Genomic_DNA"/>
</dbReference>
<dbReference type="Pfam" id="PF13640">
    <property type="entry name" value="2OG-FeII_Oxy_3"/>
    <property type="match status" value="1"/>
</dbReference>
<keyword evidence="9" id="KW-1185">Reference proteome</keyword>
<dbReference type="InterPro" id="IPR044862">
    <property type="entry name" value="Pro_4_hyd_alph_FE2OG_OXY"/>
</dbReference>
<dbReference type="Proteomes" id="UP000058012">
    <property type="component" value="Unassembled WGS sequence"/>
</dbReference>
<keyword evidence="5" id="KW-0560">Oxidoreductase</keyword>
<comment type="cofactor">
    <cofactor evidence="1">
        <name>L-ascorbate</name>
        <dbReference type="ChEBI" id="CHEBI:38290"/>
    </cofactor>
</comment>
<dbReference type="OrthoDB" id="269774at2"/>
<evidence type="ECO:0000256" key="3">
    <source>
        <dbReference type="ARBA" id="ARBA00022896"/>
    </source>
</evidence>
<dbReference type="InterPro" id="IPR005123">
    <property type="entry name" value="Oxoglu/Fe-dep_dioxygenase_dom"/>
</dbReference>
<dbReference type="InterPro" id="IPR006620">
    <property type="entry name" value="Pro_4_hyd_alph"/>
</dbReference>
<evidence type="ECO:0000313" key="8">
    <source>
        <dbReference type="EMBL" id="KUR70465.1"/>
    </source>
</evidence>
<reference evidence="8 9" key="1">
    <citation type="submission" date="2015-10" db="EMBL/GenBank/DDBJ databases">
        <title>Draft genome sequence of Novosphingobium fuchskuhlense DSM 25065 isolated from a surface water sample of the southwest basin of Lake Grosse Fuchskuhle.</title>
        <authorList>
            <person name="Ruckert C."/>
            <person name="Winkler A."/>
            <person name="Glaeser J."/>
            <person name="Grossart H.-P."/>
            <person name="Kalinowski J."/>
            <person name="Glaeser S."/>
        </authorList>
    </citation>
    <scope>NUCLEOTIDE SEQUENCE [LARGE SCALE GENOMIC DNA]</scope>
    <source>
        <strain evidence="8 9">FNE08-7</strain>
    </source>
</reference>
<evidence type="ECO:0000313" key="9">
    <source>
        <dbReference type="Proteomes" id="UP000058012"/>
    </source>
</evidence>
<dbReference type="GO" id="GO:0031418">
    <property type="term" value="F:L-ascorbic acid binding"/>
    <property type="evidence" value="ECO:0007669"/>
    <property type="project" value="UniProtKB-KW"/>
</dbReference>
<dbReference type="PANTHER" id="PTHR10869:SF246">
    <property type="entry name" value="TRANSMEMBRANE PROLYL 4-HYDROXYLASE"/>
    <property type="match status" value="1"/>
</dbReference>
<organism evidence="8 9">
    <name type="scientific">Novosphingobium fuchskuhlense</name>
    <dbReference type="NCBI Taxonomy" id="1117702"/>
    <lineage>
        <taxon>Bacteria</taxon>
        <taxon>Pseudomonadati</taxon>
        <taxon>Pseudomonadota</taxon>
        <taxon>Alphaproteobacteria</taxon>
        <taxon>Sphingomonadales</taxon>
        <taxon>Sphingomonadaceae</taxon>
        <taxon>Novosphingobium</taxon>
    </lineage>
</organism>
<dbReference type="STRING" id="1117702.AQZ52_16760"/>
<keyword evidence="3" id="KW-0847">Vitamin C</keyword>
<dbReference type="GO" id="GO:0016705">
    <property type="term" value="F:oxidoreductase activity, acting on paired donors, with incorporation or reduction of molecular oxygen"/>
    <property type="evidence" value="ECO:0007669"/>
    <property type="project" value="InterPro"/>
</dbReference>
<dbReference type="Gene3D" id="2.60.120.620">
    <property type="entry name" value="q2cbj1_9rhob like domain"/>
    <property type="match status" value="1"/>
</dbReference>
<sequence>MIGFRRARPAHQDAPALAKVGERVRARLEADPSVYRLPVDAIEIYGVADFFTAEECTRLIGMVDAVARPSPTYHGNADSGRTSYSGDVNPGDPFIKMLERRIDDLMGIEPAHGEVIQGQRYEPGQQFRAHFDYFDTAASYWPTEEGRGGQRTWTAMGYLSDVEAGGATEFPKVPISVPPQKGALLVWNNMGRDGKPNPLTLHAGRPVERGVKYIVTKWYRARPWY</sequence>
<feature type="domain" description="Fe2OG dioxygenase" evidence="7">
    <location>
        <begin position="112"/>
        <end position="221"/>
    </location>
</feature>
<dbReference type="PANTHER" id="PTHR10869">
    <property type="entry name" value="PROLYL 4-HYDROXYLASE ALPHA SUBUNIT"/>
    <property type="match status" value="1"/>
</dbReference>
<dbReference type="RefSeq" id="WP_067913599.1">
    <property type="nucleotide sequence ID" value="NZ_KQ954246.1"/>
</dbReference>
<dbReference type="GO" id="GO:0051213">
    <property type="term" value="F:dioxygenase activity"/>
    <property type="evidence" value="ECO:0007669"/>
    <property type="project" value="UniProtKB-KW"/>
</dbReference>
<evidence type="ECO:0000256" key="4">
    <source>
        <dbReference type="ARBA" id="ARBA00022964"/>
    </source>
</evidence>
<keyword evidence="4" id="KW-0223">Dioxygenase</keyword>
<keyword evidence="2" id="KW-0479">Metal-binding</keyword>
<evidence type="ECO:0000256" key="1">
    <source>
        <dbReference type="ARBA" id="ARBA00001961"/>
    </source>
</evidence>
<dbReference type="SMART" id="SM00702">
    <property type="entry name" value="P4Hc"/>
    <property type="match status" value="1"/>
</dbReference>
<keyword evidence="6" id="KW-0408">Iron</keyword>
<dbReference type="InterPro" id="IPR045054">
    <property type="entry name" value="P4HA-like"/>
</dbReference>
<proteinExistence type="predicted"/>
<dbReference type="PROSITE" id="PS51471">
    <property type="entry name" value="FE2OG_OXY"/>
    <property type="match status" value="1"/>
</dbReference>
<dbReference type="AlphaFoldDB" id="A0A117UTA7"/>
<evidence type="ECO:0000259" key="7">
    <source>
        <dbReference type="PROSITE" id="PS51471"/>
    </source>
</evidence>
<comment type="caution">
    <text evidence="8">The sequence shown here is derived from an EMBL/GenBank/DDBJ whole genome shotgun (WGS) entry which is preliminary data.</text>
</comment>
<dbReference type="GO" id="GO:0005506">
    <property type="term" value="F:iron ion binding"/>
    <property type="evidence" value="ECO:0007669"/>
    <property type="project" value="InterPro"/>
</dbReference>
<gene>
    <name evidence="8" type="ORF">AQZ52_16760</name>
</gene>
<evidence type="ECO:0000256" key="5">
    <source>
        <dbReference type="ARBA" id="ARBA00023002"/>
    </source>
</evidence>
<protein>
    <submittedName>
        <fullName evidence="8">2OG-Fe(II) oxygenase</fullName>
    </submittedName>
</protein>
<accession>A0A117UTA7</accession>
<name>A0A117UTA7_9SPHN</name>
<evidence type="ECO:0000256" key="6">
    <source>
        <dbReference type="ARBA" id="ARBA00023004"/>
    </source>
</evidence>